<gene>
    <name evidence="1" type="ORF">HV823_12425</name>
</gene>
<accession>A0ABX2QGJ7</accession>
<dbReference type="RefSeq" id="WP_176950024.1">
    <property type="nucleotide sequence ID" value="NZ_JABXYK010000006.1"/>
</dbReference>
<reference evidence="1 2" key="1">
    <citation type="submission" date="2020-06" db="EMBL/GenBank/DDBJ databases">
        <title>Rhizobium sp.nov. isolated from the tomato plant.</title>
        <authorList>
            <person name="Thin K.K."/>
            <person name="Zhang X."/>
            <person name="He S."/>
        </authorList>
    </citation>
    <scope>NUCLEOTIDE SEQUENCE [LARGE SCALE GENOMIC DNA]</scope>
    <source>
        <strain evidence="1 2">DBTS2</strain>
    </source>
</reference>
<protein>
    <recommendedName>
        <fullName evidence="3">Endonuclease/exonuclease/phosphatase domain-containing protein</fullName>
    </recommendedName>
</protein>
<evidence type="ECO:0000313" key="1">
    <source>
        <dbReference type="EMBL" id="NVP56057.1"/>
    </source>
</evidence>
<organism evidence="1 2">
    <name type="scientific">Mycoplana rhizolycopersici</name>
    <dbReference type="NCBI Taxonomy" id="2746702"/>
    <lineage>
        <taxon>Bacteria</taxon>
        <taxon>Pseudomonadati</taxon>
        <taxon>Pseudomonadota</taxon>
        <taxon>Alphaproteobacteria</taxon>
        <taxon>Hyphomicrobiales</taxon>
        <taxon>Rhizobiaceae</taxon>
        <taxon>Mycoplana</taxon>
    </lineage>
</organism>
<dbReference type="InterPro" id="IPR036691">
    <property type="entry name" value="Endo/exonu/phosph_ase_sf"/>
</dbReference>
<dbReference type="SUPFAM" id="SSF56219">
    <property type="entry name" value="DNase I-like"/>
    <property type="match status" value="1"/>
</dbReference>
<proteinExistence type="predicted"/>
<evidence type="ECO:0008006" key="3">
    <source>
        <dbReference type="Google" id="ProtNLM"/>
    </source>
</evidence>
<sequence>MQRSQPKKKEPHPSRLLINTKLNKIGFVSILLCLLSHIAYADDKVRIRLATWNITNFTMDAGKSLFPDRSSPRLPVDLELMEKYFLITDGDVVALQEVDSGRSARQFVGKDYHVYSEQREFDRSRRGSPDLFTAVAVRNTEKFAASAVEELPGLSVRISENGLDTFTRAGIAVTISTQRSSFIFVSIHLKAGCYLSSVFTRPDCLVLRQQFETLRSWLSSKIEAGYRNFVIAGDWNRNFVKLEKKDLLLDIVYEPALQENIPVSLLHGEAGACSVRKNIYDYILVIGDIAKDVAKVPVTTVSPSAYELATGAVLGDHCSIALDLILPK</sequence>
<comment type="caution">
    <text evidence="1">The sequence shown here is derived from an EMBL/GenBank/DDBJ whole genome shotgun (WGS) entry which is preliminary data.</text>
</comment>
<evidence type="ECO:0000313" key="2">
    <source>
        <dbReference type="Proteomes" id="UP000659172"/>
    </source>
</evidence>
<dbReference type="Proteomes" id="UP000659172">
    <property type="component" value="Unassembled WGS sequence"/>
</dbReference>
<dbReference type="Gene3D" id="3.60.10.10">
    <property type="entry name" value="Endonuclease/exonuclease/phosphatase"/>
    <property type="match status" value="1"/>
</dbReference>
<name>A0ABX2QGJ7_9HYPH</name>
<keyword evidence="2" id="KW-1185">Reference proteome</keyword>
<dbReference type="EMBL" id="JABXYK010000006">
    <property type="protein sequence ID" value="NVP56057.1"/>
    <property type="molecule type" value="Genomic_DNA"/>
</dbReference>